<dbReference type="InterPro" id="IPR049087">
    <property type="entry name" value="TAF1C_beta-prop"/>
</dbReference>
<dbReference type="RefSeq" id="XP_008972598.1">
    <property type="nucleotide sequence ID" value="XM_008974350.4"/>
</dbReference>
<dbReference type="Pfam" id="PF20642">
    <property type="entry name" value="TAF1C_HB"/>
    <property type="match status" value="1"/>
</dbReference>
<dbReference type="RefSeq" id="XP_063453857.1">
    <property type="nucleotide sequence ID" value="XM_063597787.1"/>
</dbReference>
<dbReference type="GO" id="GO:0001181">
    <property type="term" value="F:RNA polymerase I general transcription initiation factor activity"/>
    <property type="evidence" value="ECO:0007669"/>
    <property type="project" value="Ensembl"/>
</dbReference>
<feature type="region of interest" description="Disordered" evidence="1">
    <location>
        <begin position="729"/>
        <end position="869"/>
    </location>
</feature>
<dbReference type="CTD" id="9013"/>
<name>A0A2R9BT08_PANPA</name>
<dbReference type="GO" id="GO:0001650">
    <property type="term" value="C:fibrillar center"/>
    <property type="evidence" value="ECO:0007669"/>
    <property type="project" value="Ensembl"/>
</dbReference>
<accession>A0A2R9BT08</accession>
<feature type="compositionally biased region" description="Polar residues" evidence="1">
    <location>
        <begin position="835"/>
        <end position="860"/>
    </location>
</feature>
<gene>
    <name evidence="5" type="primary">TAF1C</name>
</gene>
<reference evidence="5" key="2">
    <citation type="submission" date="2025-08" db="UniProtKB">
        <authorList>
            <consortium name="Ensembl"/>
        </authorList>
    </citation>
    <scope>IDENTIFICATION</scope>
</reference>
<dbReference type="Ensembl" id="ENSPPAT00000055677.1">
    <property type="protein sequence ID" value="ENSPPAP00000032807.1"/>
    <property type="gene ID" value="ENSPPAG00000039257.1"/>
</dbReference>
<feature type="region of interest" description="Disordered" evidence="1">
    <location>
        <begin position="605"/>
        <end position="629"/>
    </location>
</feature>
<evidence type="ECO:0000259" key="2">
    <source>
        <dbReference type="Pfam" id="PF20641"/>
    </source>
</evidence>
<reference evidence="5 6" key="1">
    <citation type="journal article" date="2012" name="Nature">
        <title>The bonobo genome compared with the chimpanzee and human genomes.</title>
        <authorList>
            <person name="Prufer K."/>
            <person name="Munch K."/>
            <person name="Hellmann I."/>
            <person name="Akagi K."/>
            <person name="Miller J.R."/>
            <person name="Walenz B."/>
            <person name="Koren S."/>
            <person name="Sutton G."/>
            <person name="Kodira C."/>
            <person name="Winer R."/>
            <person name="Knight J.R."/>
            <person name="Mullikin J.C."/>
            <person name="Meader S.J."/>
            <person name="Ponting C.P."/>
            <person name="Lunter G."/>
            <person name="Higashino S."/>
            <person name="Hobolth A."/>
            <person name="Dutheil J."/>
            <person name="Karakoc E."/>
            <person name="Alkan C."/>
            <person name="Sajjadian S."/>
            <person name="Catacchio C.R."/>
            <person name="Ventura M."/>
            <person name="Marques-Bonet T."/>
            <person name="Eichler E.E."/>
            <person name="Andre C."/>
            <person name="Atencia R."/>
            <person name="Mugisha L."/>
            <person name="Junhold J."/>
            <person name="Patterson N."/>
            <person name="Siebauer M."/>
            <person name="Good J.M."/>
            <person name="Fischer A."/>
            <person name="Ptak S.E."/>
            <person name="Lachmann M."/>
            <person name="Symer D.E."/>
            <person name="Mailund T."/>
            <person name="Schierup M.H."/>
            <person name="Andres A.M."/>
            <person name="Kelso J."/>
            <person name="Paabo S."/>
        </authorList>
    </citation>
    <scope>NUCLEOTIDE SEQUENCE [LARGE SCALE GENOMIC DNA]</scope>
</reference>
<dbReference type="AlphaFoldDB" id="A0A2R9BT08"/>
<proteinExistence type="predicted"/>
<dbReference type="GeneTree" id="ENSGT00390000010767"/>
<dbReference type="Bgee" id="ENSPPAG00000039257">
    <property type="expression patterns" value="Expressed in adult mammalian kidney and 6 other cell types or tissues"/>
</dbReference>
<feature type="domain" description="TAF1C helical bundle" evidence="3">
    <location>
        <begin position="555"/>
        <end position="764"/>
    </location>
</feature>
<dbReference type="RefSeq" id="XP_063453858.1">
    <property type="nucleotide sequence ID" value="XM_063597788.1"/>
</dbReference>
<dbReference type="RefSeq" id="XP_008972599.1">
    <property type="nucleotide sequence ID" value="XM_008974351.5"/>
</dbReference>
<evidence type="ECO:0000259" key="3">
    <source>
        <dbReference type="Pfam" id="PF20642"/>
    </source>
</evidence>
<sequence length="869" mass="95267">MDFPGSLRPALFLTGPLGLSDIPDLSFMCSWQDALTLPEAQPQNSENGALHVTKDLLWEPATPGPLPMLPPLIDPWDPGLTARDLLFRGGYRYRKRPRVVLDVTEQISRFLLDHGDVAFAPLGKLMLENFKLEGVGSRTKKKTVVSVKKLLQDLGGHQPWGCPWAYLSNRQRRFSILGGPILGTSVASHLAELLHEELVLRWEQLLLDEACTGGALAWVPGRTPQFGQLVYPAGGAQDRLHFQEVVLTPGDNPQFLGKPGRIQLQGPVRQVVTSTVQGESKALTYTFLPQWLTCYLTPDPFHPSSALLAVRSDYHCAVWKFGKQWQPTLLQAMQVEKGATGISLSPHLPGELAICSRSGAVCLWSPEDGLQQIYKDPETLVFRDSSSWRWADFTAHPRVLTVGDRTGVKMLDTQGPPGCGLLLFRLGAEASCQKGERVLLTQYLGHSSPKCLPPTLHLVCTQFSLYLVDERLPLVPMLKWNHGLPSPLLLARLLPPPRPSCVQPLLLGGQGGQLQLLHLAGEGASVPRLAGPPQSLPSRIDSLPAFPLLEPKIQWRLQERLKAPTIGLAAVVPPLPSAPTPGLVLFQLSAAGDVFYQQLRPQVDSSLRRDAGPPGDTQPDCHAPTASWTSQDTAGCSQWLKALLKVPLAPPVWTAPTFPHHQMLGSTELRREEEEGQRLGVLRKAMARGRLLLQRDLGSLPAAEPPPAPESGLEDKLSERLGEAWAGRGAAWWERQQGRTSEPGRQTRRPKRRTQLSSSFSLSGHVDPSEDTSPPHSPEWPPADALPLPPMTPPSQELTPDACAQGVPSEQRQMLRDYMAKLPPQRDTPGCATTPPHSQASSVRATRSQQHTPVLSSSQPLRKKPRMGF</sequence>
<dbReference type="Gene3D" id="2.130.10.10">
    <property type="entry name" value="YVTN repeat-like/Quinoprotein amine dehydrogenase"/>
    <property type="match status" value="1"/>
</dbReference>
<evidence type="ECO:0000256" key="1">
    <source>
        <dbReference type="SAM" id="MobiDB-lite"/>
    </source>
</evidence>
<dbReference type="EMBL" id="AJFE02071671">
    <property type="status" value="NOT_ANNOTATED_CDS"/>
    <property type="molecule type" value="Genomic_DNA"/>
</dbReference>
<dbReference type="Pfam" id="PF20643">
    <property type="entry name" value="TAF1C_C"/>
    <property type="match status" value="1"/>
</dbReference>
<dbReference type="GeneID" id="100978928"/>
<feature type="domain" description="TAF1C C-terminal" evidence="4">
    <location>
        <begin position="789"/>
        <end position="869"/>
    </location>
</feature>
<dbReference type="PANTHER" id="PTHR15319:SF1">
    <property type="entry name" value="TATA BOX-BINDING PROTEIN-ASSOCIATED FACTOR RNA POLYMERASE I SUBUNIT C"/>
    <property type="match status" value="1"/>
</dbReference>
<evidence type="ECO:0000313" key="6">
    <source>
        <dbReference type="Proteomes" id="UP000240080"/>
    </source>
</evidence>
<dbReference type="InterPro" id="IPR038801">
    <property type="entry name" value="TAF1C"/>
</dbReference>
<dbReference type="GO" id="GO:0005668">
    <property type="term" value="C:RNA polymerase transcription factor SL1 complex"/>
    <property type="evidence" value="ECO:0007669"/>
    <property type="project" value="Ensembl"/>
</dbReference>
<dbReference type="InterPro" id="IPR049090">
    <property type="entry name" value="TAF1C_HB"/>
</dbReference>
<dbReference type="OMA" id="CCRRWLK"/>
<dbReference type="Proteomes" id="UP000240080">
    <property type="component" value="Chromosome 16"/>
</dbReference>
<dbReference type="GO" id="GO:0001164">
    <property type="term" value="F:RNA polymerase I core promoter sequence-specific DNA binding"/>
    <property type="evidence" value="ECO:0007669"/>
    <property type="project" value="Ensembl"/>
</dbReference>
<keyword evidence="6" id="KW-1185">Reference proteome</keyword>
<dbReference type="SUPFAM" id="SSF50978">
    <property type="entry name" value="WD40 repeat-like"/>
    <property type="match status" value="1"/>
</dbReference>
<dbReference type="InterPro" id="IPR049089">
    <property type="entry name" value="TAF1C_C"/>
</dbReference>
<evidence type="ECO:0000259" key="4">
    <source>
        <dbReference type="Pfam" id="PF20643"/>
    </source>
</evidence>
<feature type="domain" description="TAF1C beta-propeller" evidence="2">
    <location>
        <begin position="309"/>
        <end position="445"/>
    </location>
</feature>
<dbReference type="InterPro" id="IPR015943">
    <property type="entry name" value="WD40/YVTN_repeat-like_dom_sf"/>
</dbReference>
<feature type="region of interest" description="Disordered" evidence="1">
    <location>
        <begin position="697"/>
        <end position="716"/>
    </location>
</feature>
<dbReference type="STRING" id="9597.ENSPPAP00000032807"/>
<evidence type="ECO:0000313" key="5">
    <source>
        <dbReference type="Ensembl" id="ENSPPAP00000032807.1"/>
    </source>
</evidence>
<dbReference type="GO" id="GO:0005654">
    <property type="term" value="C:nucleoplasm"/>
    <property type="evidence" value="ECO:0007669"/>
    <property type="project" value="Ensembl"/>
</dbReference>
<organism evidence="5 6">
    <name type="scientific">Pan paniscus</name>
    <name type="common">Pygmy chimpanzee</name>
    <name type="synonym">Bonobo</name>
    <dbReference type="NCBI Taxonomy" id="9597"/>
    <lineage>
        <taxon>Eukaryota</taxon>
        <taxon>Metazoa</taxon>
        <taxon>Chordata</taxon>
        <taxon>Craniata</taxon>
        <taxon>Vertebrata</taxon>
        <taxon>Euteleostomi</taxon>
        <taxon>Mammalia</taxon>
        <taxon>Eutheria</taxon>
        <taxon>Euarchontoglires</taxon>
        <taxon>Primates</taxon>
        <taxon>Haplorrhini</taxon>
        <taxon>Catarrhini</taxon>
        <taxon>Hominidae</taxon>
        <taxon>Pan</taxon>
    </lineage>
</organism>
<dbReference type="Pfam" id="PF20641">
    <property type="entry name" value="TAF1C_beta-prop"/>
    <property type="match status" value="1"/>
</dbReference>
<dbReference type="PANTHER" id="PTHR15319">
    <property type="entry name" value="TATA BOX-BINDING PROTEIN ASSOCIATED FACTOR RNA POLYMERASE I SUBUNIT C"/>
    <property type="match status" value="1"/>
</dbReference>
<reference evidence="5" key="3">
    <citation type="submission" date="2025-09" db="UniProtKB">
        <authorList>
            <consortium name="Ensembl"/>
        </authorList>
    </citation>
    <scope>IDENTIFICATION</scope>
</reference>
<dbReference type="InterPro" id="IPR036322">
    <property type="entry name" value="WD40_repeat_dom_sf"/>
</dbReference>
<protein>
    <submittedName>
        <fullName evidence="5">TATA-box binding protein associated factor, RNA polymerase I subunit C</fullName>
    </submittedName>
</protein>